<comment type="caution">
    <text evidence="2">The sequence shown here is derived from an EMBL/GenBank/DDBJ whole genome shotgun (WGS) entry which is preliminary data.</text>
</comment>
<sequence>MTVDPAGQTWTAEEIAEGSAVEITAGRLPLRAQWRIAEQRERRDRGEPGSFTSALSVEEFAAIRSVGFSPVGQVLGSAVYNVGWSYTGCGYYYGRGIGLGGGVRGGMAGGGFAGGGIAGGGTFGGGWTMAPVVPVPATQQLLSQARHRAVERMRQECSGLGGDGVVGVRLTVQSFYGNGLEFIAIGTAVRADGAKRPRKPFTSDLTGQDFAKLIRAGWAPVALVQGVGSMIRHDDWSMMSQRTSWYNQELAGSTQLVQAARDSARKSLASDAKQVGGQTVLLRDMMMQVSEQRCSGGGEGEDHVANTFIWGTAVVPFETTASLEAPLPMMRL</sequence>
<dbReference type="PANTHER" id="PTHR34068">
    <property type="entry name" value="UPF0145 PROTEIN YBJQ"/>
    <property type="match status" value="1"/>
</dbReference>
<dbReference type="Proteomes" id="UP000642748">
    <property type="component" value="Unassembled WGS sequence"/>
</dbReference>
<comment type="similarity">
    <text evidence="1">Belongs to the UPF0145 family.</text>
</comment>
<dbReference type="InterPro" id="IPR035439">
    <property type="entry name" value="UPF0145_dom_sf"/>
</dbReference>
<accession>A0A8J3QJV4</accession>
<reference evidence="2" key="1">
    <citation type="submission" date="2021-01" db="EMBL/GenBank/DDBJ databases">
        <title>Whole genome shotgun sequence of Rugosimonospora africana NBRC 104875.</title>
        <authorList>
            <person name="Komaki H."/>
            <person name="Tamura T."/>
        </authorList>
    </citation>
    <scope>NUCLEOTIDE SEQUENCE</scope>
    <source>
        <strain evidence="2">NBRC 104875</strain>
    </source>
</reference>
<dbReference type="Gene3D" id="3.30.110.70">
    <property type="entry name" value="Hypothetical protein apc22750. Chain B"/>
    <property type="match status" value="1"/>
</dbReference>
<dbReference type="EMBL" id="BONZ01000006">
    <property type="protein sequence ID" value="GIH12330.1"/>
    <property type="molecule type" value="Genomic_DNA"/>
</dbReference>
<name>A0A8J3QJV4_9ACTN</name>
<evidence type="ECO:0008006" key="4">
    <source>
        <dbReference type="Google" id="ProtNLM"/>
    </source>
</evidence>
<dbReference type="SUPFAM" id="SSF117782">
    <property type="entry name" value="YbjQ-like"/>
    <property type="match status" value="1"/>
</dbReference>
<dbReference type="AlphaFoldDB" id="A0A8J3QJV4"/>
<dbReference type="RefSeq" id="WP_239133305.1">
    <property type="nucleotide sequence ID" value="NZ_BONZ01000006.1"/>
</dbReference>
<keyword evidence="3" id="KW-1185">Reference proteome</keyword>
<evidence type="ECO:0000313" key="3">
    <source>
        <dbReference type="Proteomes" id="UP000642748"/>
    </source>
</evidence>
<dbReference type="Pfam" id="PF01906">
    <property type="entry name" value="YbjQ_1"/>
    <property type="match status" value="1"/>
</dbReference>
<protein>
    <recommendedName>
        <fullName evidence="4">Heavy metal-binding domain-containing protein</fullName>
    </recommendedName>
</protein>
<organism evidence="2 3">
    <name type="scientific">Rugosimonospora africana</name>
    <dbReference type="NCBI Taxonomy" id="556532"/>
    <lineage>
        <taxon>Bacteria</taxon>
        <taxon>Bacillati</taxon>
        <taxon>Actinomycetota</taxon>
        <taxon>Actinomycetes</taxon>
        <taxon>Micromonosporales</taxon>
        <taxon>Micromonosporaceae</taxon>
        <taxon>Rugosimonospora</taxon>
    </lineage>
</organism>
<gene>
    <name evidence="2" type="ORF">Raf01_05020</name>
</gene>
<proteinExistence type="inferred from homology"/>
<evidence type="ECO:0000313" key="2">
    <source>
        <dbReference type="EMBL" id="GIH12330.1"/>
    </source>
</evidence>
<dbReference type="InterPro" id="IPR002765">
    <property type="entry name" value="UPF0145_YbjQ-like"/>
</dbReference>
<evidence type="ECO:0000256" key="1">
    <source>
        <dbReference type="ARBA" id="ARBA00010751"/>
    </source>
</evidence>